<keyword evidence="1" id="KW-0472">Membrane</keyword>
<sequence>LSVSGNLSAEVQSMVTAPIAGLVLFQIATAMLLIIGVLIDTSDFVSGDTRLPSNWNCNYSSHLTLLFRF</sequence>
<dbReference type="AlphaFoldDB" id="A0A0N4X3X8"/>
<evidence type="ECO:0000313" key="2">
    <source>
        <dbReference type="WBParaSite" id="HPLM_0001907001-mRNA-1"/>
    </source>
</evidence>
<feature type="transmembrane region" description="Helical" evidence="1">
    <location>
        <begin position="15"/>
        <end position="39"/>
    </location>
</feature>
<name>A0A0N4X3X8_HAEPC</name>
<reference evidence="2" key="1">
    <citation type="submission" date="2017-02" db="UniProtKB">
        <authorList>
            <consortium name="WormBaseParasite"/>
        </authorList>
    </citation>
    <scope>IDENTIFICATION</scope>
</reference>
<accession>A0A0N4X3X8</accession>
<protein>
    <submittedName>
        <fullName evidence="2">MgtE domain-containing protein</fullName>
    </submittedName>
</protein>
<keyword evidence="1" id="KW-1133">Transmembrane helix</keyword>
<keyword evidence="1" id="KW-0812">Transmembrane</keyword>
<evidence type="ECO:0000256" key="1">
    <source>
        <dbReference type="SAM" id="Phobius"/>
    </source>
</evidence>
<proteinExistence type="predicted"/>
<dbReference type="WBParaSite" id="HPLM_0001907001-mRNA-1">
    <property type="protein sequence ID" value="HPLM_0001907001-mRNA-1"/>
    <property type="gene ID" value="HPLM_0001907001"/>
</dbReference>
<organism evidence="2">
    <name type="scientific">Haemonchus placei</name>
    <name type="common">Barber's pole worm</name>
    <dbReference type="NCBI Taxonomy" id="6290"/>
    <lineage>
        <taxon>Eukaryota</taxon>
        <taxon>Metazoa</taxon>
        <taxon>Ecdysozoa</taxon>
        <taxon>Nematoda</taxon>
        <taxon>Chromadorea</taxon>
        <taxon>Rhabditida</taxon>
        <taxon>Rhabditina</taxon>
        <taxon>Rhabditomorpha</taxon>
        <taxon>Strongyloidea</taxon>
        <taxon>Trichostrongylidae</taxon>
        <taxon>Haemonchus</taxon>
    </lineage>
</organism>